<keyword evidence="2" id="KW-0813">Transport</keyword>
<feature type="transmembrane region" description="Helical" evidence="7">
    <location>
        <begin position="152"/>
        <end position="171"/>
    </location>
</feature>
<feature type="transmembrane region" description="Helical" evidence="7">
    <location>
        <begin position="409"/>
        <end position="431"/>
    </location>
</feature>
<evidence type="ECO:0000256" key="6">
    <source>
        <dbReference type="SAM" id="MobiDB-lite"/>
    </source>
</evidence>
<keyword evidence="4 7" id="KW-1133">Transmembrane helix</keyword>
<feature type="transmembrane region" description="Helical" evidence="7">
    <location>
        <begin position="212"/>
        <end position="233"/>
    </location>
</feature>
<sequence>MGVLDYFKSSSPKATSNTSSTSDQDVEAISTAAKGTDPSSPDNAPVRPHTDAVDDERVAFLDTFTPEEQKSIVRKIDRRLLITIGVIYLIKQIDVNNAASVKVLAVGKPTNILKQLSMTSDEYNWVQSIYYISYIIFELPSNLFLKKMTPRVFQTRICVLWGLVLACHAAVRNKEGLYAARFFLGLAEAGLFPSIMTQLCSWYRSDEMGKPIMWLFGIFNLAGILGSLLVYGISYLDGKQGMSSWQWVFLIEGVVTIAFAGLIFFIYPDYPKSPRSAKWLTPREQKFLEIRLTENAPRTQDAAFSWKEIKDTIKDVRMWSFMLAQVLMNTGGFGLSWFLPTITTNLGFAGLPRNQLLNIPPAAAGIIAIIIAAWILKKAWVPRPLLTVTIVLCEVATFAIFLGTRHRGAIYTACVLGSMFSACLAIPFWSWRTSSLSGTTGTAFALGFQSGIGQLGGVVGPQIFRSKYAAGGYKVSYGVCTGALAGCFLANCLNWYLTRNLEWDVRRVRLQRIKAEREGRLFTEDEVKFFNEREHFTKTLKKQETGDII</sequence>
<dbReference type="PANTHER" id="PTHR43791">
    <property type="entry name" value="PERMEASE-RELATED"/>
    <property type="match status" value="1"/>
</dbReference>
<feature type="transmembrane region" description="Helical" evidence="7">
    <location>
        <begin position="245"/>
        <end position="267"/>
    </location>
</feature>
<evidence type="ECO:0000256" key="2">
    <source>
        <dbReference type="ARBA" id="ARBA00022448"/>
    </source>
</evidence>
<proteinExistence type="predicted"/>
<evidence type="ECO:0000256" key="5">
    <source>
        <dbReference type="ARBA" id="ARBA00023136"/>
    </source>
</evidence>
<protein>
    <submittedName>
        <fullName evidence="9">Retrograde regulation protein 2</fullName>
    </submittedName>
</protein>
<feature type="transmembrane region" description="Helical" evidence="7">
    <location>
        <begin position="385"/>
        <end position="403"/>
    </location>
</feature>
<dbReference type="Pfam" id="PF07690">
    <property type="entry name" value="MFS_1"/>
    <property type="match status" value="1"/>
</dbReference>
<evidence type="ECO:0000256" key="3">
    <source>
        <dbReference type="ARBA" id="ARBA00022692"/>
    </source>
</evidence>
<dbReference type="Proteomes" id="UP001203852">
    <property type="component" value="Unassembled WGS sequence"/>
</dbReference>
<evidence type="ECO:0000313" key="9">
    <source>
        <dbReference type="EMBL" id="KAI1618115.1"/>
    </source>
</evidence>
<dbReference type="EMBL" id="MU404350">
    <property type="protein sequence ID" value="KAI1618115.1"/>
    <property type="molecule type" value="Genomic_DNA"/>
</dbReference>
<evidence type="ECO:0000256" key="1">
    <source>
        <dbReference type="ARBA" id="ARBA00004141"/>
    </source>
</evidence>
<evidence type="ECO:0000259" key="8">
    <source>
        <dbReference type="PROSITE" id="PS50850"/>
    </source>
</evidence>
<evidence type="ECO:0000313" key="10">
    <source>
        <dbReference type="Proteomes" id="UP001203852"/>
    </source>
</evidence>
<feature type="domain" description="Major facilitator superfamily (MFS) profile" evidence="8">
    <location>
        <begin position="80"/>
        <end position="502"/>
    </location>
</feature>
<feature type="compositionally biased region" description="Low complexity" evidence="6">
    <location>
        <begin position="9"/>
        <end position="22"/>
    </location>
</feature>
<feature type="region of interest" description="Disordered" evidence="6">
    <location>
        <begin position="1"/>
        <end position="49"/>
    </location>
</feature>
<keyword evidence="3 7" id="KW-0812">Transmembrane</keyword>
<comment type="caution">
    <text evidence="9">The sequence shown here is derived from an EMBL/GenBank/DDBJ whole genome shotgun (WGS) entry which is preliminary data.</text>
</comment>
<dbReference type="GO" id="GO:0016020">
    <property type="term" value="C:membrane"/>
    <property type="evidence" value="ECO:0007669"/>
    <property type="project" value="UniProtKB-SubCell"/>
</dbReference>
<dbReference type="AlphaFoldDB" id="A0AAN6II91"/>
<feature type="transmembrane region" description="Helical" evidence="7">
    <location>
        <begin position="177"/>
        <end position="200"/>
    </location>
</feature>
<dbReference type="InterPro" id="IPR011701">
    <property type="entry name" value="MFS"/>
</dbReference>
<organism evidence="9 10">
    <name type="scientific">Exophiala viscosa</name>
    <dbReference type="NCBI Taxonomy" id="2486360"/>
    <lineage>
        <taxon>Eukaryota</taxon>
        <taxon>Fungi</taxon>
        <taxon>Dikarya</taxon>
        <taxon>Ascomycota</taxon>
        <taxon>Pezizomycotina</taxon>
        <taxon>Eurotiomycetes</taxon>
        <taxon>Chaetothyriomycetidae</taxon>
        <taxon>Chaetothyriales</taxon>
        <taxon>Herpotrichiellaceae</taxon>
        <taxon>Exophiala</taxon>
    </lineage>
</organism>
<name>A0AAN6II91_9EURO</name>
<reference evidence="9" key="1">
    <citation type="journal article" date="2022" name="bioRxiv">
        <title>Deciphering the potential niche of two novel black yeast fungi from a biological soil crust based on their genomes, phenotypes, and melanin regulation.</title>
        <authorList>
            <consortium name="DOE Joint Genome Institute"/>
            <person name="Carr E.C."/>
            <person name="Barton Q."/>
            <person name="Grambo S."/>
            <person name="Sullivan M."/>
            <person name="Renfro C.M."/>
            <person name="Kuo A."/>
            <person name="Pangilinan J."/>
            <person name="Lipzen A."/>
            <person name="Keymanesh K."/>
            <person name="Savage E."/>
            <person name="Barry K."/>
            <person name="Grigoriev I.V."/>
            <person name="Riekhof W.R."/>
            <person name="Harris S.S."/>
        </authorList>
    </citation>
    <scope>NUCLEOTIDE SEQUENCE</scope>
    <source>
        <strain evidence="9">JF 03-4F</strain>
    </source>
</reference>
<dbReference type="InterPro" id="IPR020846">
    <property type="entry name" value="MFS_dom"/>
</dbReference>
<evidence type="ECO:0000256" key="7">
    <source>
        <dbReference type="SAM" id="Phobius"/>
    </source>
</evidence>
<keyword evidence="10" id="KW-1185">Reference proteome</keyword>
<feature type="transmembrane region" description="Helical" evidence="7">
    <location>
        <begin position="476"/>
        <end position="497"/>
    </location>
</feature>
<dbReference type="SUPFAM" id="SSF103473">
    <property type="entry name" value="MFS general substrate transporter"/>
    <property type="match status" value="1"/>
</dbReference>
<dbReference type="PROSITE" id="PS50850">
    <property type="entry name" value="MFS"/>
    <property type="match status" value="1"/>
</dbReference>
<dbReference type="GO" id="GO:0022857">
    <property type="term" value="F:transmembrane transporter activity"/>
    <property type="evidence" value="ECO:0007669"/>
    <property type="project" value="InterPro"/>
</dbReference>
<accession>A0AAN6II91</accession>
<dbReference type="Gene3D" id="1.20.1250.20">
    <property type="entry name" value="MFS general substrate transporter like domains"/>
    <property type="match status" value="2"/>
</dbReference>
<gene>
    <name evidence="9" type="ORF">EDD36DRAFT_22506</name>
</gene>
<feature type="transmembrane region" description="Helical" evidence="7">
    <location>
        <begin position="319"/>
        <end position="339"/>
    </location>
</feature>
<dbReference type="PANTHER" id="PTHR43791:SF91">
    <property type="entry name" value="MAJOR FACILITATOR SUPERFAMILY (MFS) PROFILE DOMAIN-CONTAINING PROTEIN-RELATED"/>
    <property type="match status" value="1"/>
</dbReference>
<comment type="subcellular location">
    <subcellularLocation>
        <location evidence="1">Membrane</location>
        <topology evidence="1">Multi-pass membrane protein</topology>
    </subcellularLocation>
</comment>
<dbReference type="InterPro" id="IPR036259">
    <property type="entry name" value="MFS_trans_sf"/>
</dbReference>
<feature type="transmembrane region" description="Helical" evidence="7">
    <location>
        <begin position="359"/>
        <end position="376"/>
    </location>
</feature>
<evidence type="ECO:0000256" key="4">
    <source>
        <dbReference type="ARBA" id="ARBA00022989"/>
    </source>
</evidence>
<keyword evidence="5 7" id="KW-0472">Membrane</keyword>